<feature type="signal peptide" evidence="5">
    <location>
        <begin position="1"/>
        <end position="15"/>
    </location>
</feature>
<keyword evidence="3" id="KW-0326">Glycosidase</keyword>
<dbReference type="Pfam" id="PF01229">
    <property type="entry name" value="Glyco_hydro_39"/>
    <property type="match status" value="1"/>
</dbReference>
<keyword evidence="2" id="KW-0378">Hydrolase</keyword>
<evidence type="ECO:0000313" key="8">
    <source>
        <dbReference type="Proteomes" id="UP000799772"/>
    </source>
</evidence>
<accession>A0A9P4MBA1</accession>
<proteinExistence type="inferred from homology"/>
<feature type="domain" description="Glycosyl hydrolases family 39 N-terminal catalytic" evidence="6">
    <location>
        <begin position="90"/>
        <end position="516"/>
    </location>
</feature>
<dbReference type="Gene3D" id="2.60.40.1500">
    <property type="entry name" value="Glycosyl hydrolase domain, family 39"/>
    <property type="match status" value="1"/>
</dbReference>
<evidence type="ECO:0000256" key="4">
    <source>
        <dbReference type="PIRSR" id="PIRSR600514-1"/>
    </source>
</evidence>
<name>A0A9P4MBA1_9PEZI</name>
<sequence>MLWNLAFLALPAVTARQVSIQVDVGQSMGPYVPTARFFGADEPDYAFYPDGSATLNDLGHLGPHQTYFRTHNLLTTGNGLETTLKFGSTNIYTEDAEGNPIYNYTVVDRIFDSYLKNNVKPYVQAGFMPEALAINPLPYFFNFTPTSAYNDIYTGWSHPPKSYEKWGELIYQWAKHCLERYGLEEVNSWYWEIWNEPNIPYWNGTIPQFYKLHDYAVNGIRRAIPTARVGGAEVAGGPSGDYLGNFIEHCLDGTNYATGEKGTPLDFVSFHAKGAPNYINTSSTSGYVQMGIAAQLQNVNDAFKVIASYPQTKSKPIVVGEQDPDGCAACITPQYGYRNGLLYPSFIAAGFTRTMDLSKKYGVNHQGSLTWAFEYDHDEYFSGFRVVTTNRIDKPVLNAHRMLVKMTGTRVKAISSGQQPLEDVVTNGVRNATDVGAISSVDGDKAYVFIWHYHDDDLPKPDAEIDVAVEGLSWNGNARLTHYRLDNEHSNSYTKWMSMGSPQNPTAEQHAELRAAGLLATLGKPTALNVEGGCAKVSLSLPIHALSLLVIEKEDSN</sequence>
<protein>
    <submittedName>
        <fullName evidence="7">Xylan 1,4-beta-xylosidase</fullName>
    </submittedName>
</protein>
<dbReference type="InterPro" id="IPR000514">
    <property type="entry name" value="Glyco_hydro_39"/>
</dbReference>
<dbReference type="EMBL" id="ML978121">
    <property type="protein sequence ID" value="KAF2104908.1"/>
    <property type="molecule type" value="Genomic_DNA"/>
</dbReference>
<comment type="caution">
    <text evidence="7">The sequence shown here is derived from an EMBL/GenBank/DDBJ whole genome shotgun (WGS) entry which is preliminary data.</text>
</comment>
<evidence type="ECO:0000256" key="3">
    <source>
        <dbReference type="ARBA" id="ARBA00023295"/>
    </source>
</evidence>
<keyword evidence="5" id="KW-0732">Signal</keyword>
<dbReference type="InterPro" id="IPR051923">
    <property type="entry name" value="Glycosyl_Hydrolase_39"/>
</dbReference>
<reference evidence="7" key="1">
    <citation type="journal article" date="2020" name="Stud. Mycol.">
        <title>101 Dothideomycetes genomes: a test case for predicting lifestyles and emergence of pathogens.</title>
        <authorList>
            <person name="Haridas S."/>
            <person name="Albert R."/>
            <person name="Binder M."/>
            <person name="Bloem J."/>
            <person name="Labutti K."/>
            <person name="Salamov A."/>
            <person name="Andreopoulos B."/>
            <person name="Baker S."/>
            <person name="Barry K."/>
            <person name="Bills G."/>
            <person name="Bluhm B."/>
            <person name="Cannon C."/>
            <person name="Castanera R."/>
            <person name="Culley D."/>
            <person name="Daum C."/>
            <person name="Ezra D."/>
            <person name="Gonzalez J."/>
            <person name="Henrissat B."/>
            <person name="Kuo A."/>
            <person name="Liang C."/>
            <person name="Lipzen A."/>
            <person name="Lutzoni F."/>
            <person name="Magnuson J."/>
            <person name="Mondo S."/>
            <person name="Nolan M."/>
            <person name="Ohm R."/>
            <person name="Pangilinan J."/>
            <person name="Park H.-J."/>
            <person name="Ramirez L."/>
            <person name="Alfaro M."/>
            <person name="Sun H."/>
            <person name="Tritt A."/>
            <person name="Yoshinaga Y."/>
            <person name="Zwiers L.-H."/>
            <person name="Turgeon B."/>
            <person name="Goodwin S."/>
            <person name="Spatafora J."/>
            <person name="Crous P."/>
            <person name="Grigoriev I."/>
        </authorList>
    </citation>
    <scope>NUCLEOTIDE SEQUENCE</scope>
    <source>
        <strain evidence="7">CBS 133067</strain>
    </source>
</reference>
<dbReference type="Proteomes" id="UP000799772">
    <property type="component" value="Unassembled WGS sequence"/>
</dbReference>
<dbReference type="PANTHER" id="PTHR12631:SF8">
    <property type="entry name" value="ALPHA-L-IDURONIDASE"/>
    <property type="match status" value="1"/>
</dbReference>
<dbReference type="OrthoDB" id="15153at2759"/>
<evidence type="ECO:0000256" key="5">
    <source>
        <dbReference type="SAM" id="SignalP"/>
    </source>
</evidence>
<dbReference type="InterPro" id="IPR017853">
    <property type="entry name" value="GH"/>
</dbReference>
<dbReference type="GO" id="GO:0005975">
    <property type="term" value="P:carbohydrate metabolic process"/>
    <property type="evidence" value="ECO:0007669"/>
    <property type="project" value="InterPro"/>
</dbReference>
<evidence type="ECO:0000313" key="7">
    <source>
        <dbReference type="EMBL" id="KAF2104908.1"/>
    </source>
</evidence>
<dbReference type="PRINTS" id="PR00745">
    <property type="entry name" value="GLHYDRLASE39"/>
</dbReference>
<dbReference type="SUPFAM" id="SSF51011">
    <property type="entry name" value="Glycosyl hydrolase domain"/>
    <property type="match status" value="1"/>
</dbReference>
<evidence type="ECO:0000256" key="2">
    <source>
        <dbReference type="ARBA" id="ARBA00022801"/>
    </source>
</evidence>
<keyword evidence="8" id="KW-1185">Reference proteome</keyword>
<dbReference type="PANTHER" id="PTHR12631">
    <property type="entry name" value="ALPHA-L-IDURONIDASE"/>
    <property type="match status" value="1"/>
</dbReference>
<organism evidence="7 8">
    <name type="scientific">Rhizodiscina lignyota</name>
    <dbReference type="NCBI Taxonomy" id="1504668"/>
    <lineage>
        <taxon>Eukaryota</taxon>
        <taxon>Fungi</taxon>
        <taxon>Dikarya</taxon>
        <taxon>Ascomycota</taxon>
        <taxon>Pezizomycotina</taxon>
        <taxon>Dothideomycetes</taxon>
        <taxon>Pleosporomycetidae</taxon>
        <taxon>Aulographales</taxon>
        <taxon>Rhizodiscinaceae</taxon>
        <taxon>Rhizodiscina</taxon>
    </lineage>
</organism>
<dbReference type="Gene3D" id="3.20.20.80">
    <property type="entry name" value="Glycosidases"/>
    <property type="match status" value="1"/>
</dbReference>
<evidence type="ECO:0000259" key="6">
    <source>
        <dbReference type="Pfam" id="PF01229"/>
    </source>
</evidence>
<gene>
    <name evidence="7" type="ORF">NA57DRAFT_51700</name>
</gene>
<evidence type="ECO:0000256" key="1">
    <source>
        <dbReference type="ARBA" id="ARBA00008875"/>
    </source>
</evidence>
<feature type="chain" id="PRO_5040516342" evidence="5">
    <location>
        <begin position="16"/>
        <end position="557"/>
    </location>
</feature>
<dbReference type="InterPro" id="IPR049166">
    <property type="entry name" value="GH39_cat"/>
</dbReference>
<dbReference type="GO" id="GO:0004553">
    <property type="term" value="F:hydrolase activity, hydrolyzing O-glycosyl compounds"/>
    <property type="evidence" value="ECO:0007669"/>
    <property type="project" value="InterPro"/>
</dbReference>
<feature type="active site" description="Proton donor" evidence="4">
    <location>
        <position position="196"/>
    </location>
</feature>
<dbReference type="AlphaFoldDB" id="A0A9P4MBA1"/>
<dbReference type="SUPFAM" id="SSF51445">
    <property type="entry name" value="(Trans)glycosidases"/>
    <property type="match status" value="1"/>
</dbReference>
<comment type="similarity">
    <text evidence="1">Belongs to the glycosyl hydrolase 39 family.</text>
</comment>